<dbReference type="AlphaFoldDB" id="A0A4Y2VS17"/>
<evidence type="ECO:0000313" key="2">
    <source>
        <dbReference type="Proteomes" id="UP000499080"/>
    </source>
</evidence>
<comment type="caution">
    <text evidence="1">The sequence shown here is derived from an EMBL/GenBank/DDBJ whole genome shotgun (WGS) entry which is preliminary data.</text>
</comment>
<evidence type="ECO:0000313" key="1">
    <source>
        <dbReference type="EMBL" id="GBO26994.1"/>
    </source>
</evidence>
<gene>
    <name evidence="1" type="ORF">AVEN_8723_1</name>
</gene>
<protein>
    <submittedName>
        <fullName evidence="1">Uncharacterized protein</fullName>
    </submittedName>
</protein>
<organism evidence="1 2">
    <name type="scientific">Araneus ventricosus</name>
    <name type="common">Orbweaver spider</name>
    <name type="synonym">Epeira ventricosa</name>
    <dbReference type="NCBI Taxonomy" id="182803"/>
    <lineage>
        <taxon>Eukaryota</taxon>
        <taxon>Metazoa</taxon>
        <taxon>Ecdysozoa</taxon>
        <taxon>Arthropoda</taxon>
        <taxon>Chelicerata</taxon>
        <taxon>Arachnida</taxon>
        <taxon>Araneae</taxon>
        <taxon>Araneomorphae</taxon>
        <taxon>Entelegynae</taxon>
        <taxon>Araneoidea</taxon>
        <taxon>Araneidae</taxon>
        <taxon>Araneus</taxon>
    </lineage>
</organism>
<dbReference type="Proteomes" id="UP000499080">
    <property type="component" value="Unassembled WGS sequence"/>
</dbReference>
<dbReference type="EMBL" id="BGPR01049995">
    <property type="protein sequence ID" value="GBO26994.1"/>
    <property type="molecule type" value="Genomic_DNA"/>
</dbReference>
<reference evidence="1 2" key="1">
    <citation type="journal article" date="2019" name="Sci. Rep.">
        <title>Orb-weaving spider Araneus ventricosus genome elucidates the spidroin gene catalogue.</title>
        <authorList>
            <person name="Kono N."/>
            <person name="Nakamura H."/>
            <person name="Ohtoshi R."/>
            <person name="Moran D.A.P."/>
            <person name="Shinohara A."/>
            <person name="Yoshida Y."/>
            <person name="Fujiwara M."/>
            <person name="Mori M."/>
            <person name="Tomita M."/>
            <person name="Arakawa K."/>
        </authorList>
    </citation>
    <scope>NUCLEOTIDE SEQUENCE [LARGE SCALE GENOMIC DNA]</scope>
</reference>
<proteinExistence type="predicted"/>
<feature type="non-terminal residue" evidence="1">
    <location>
        <position position="44"/>
    </location>
</feature>
<keyword evidence="2" id="KW-1185">Reference proteome</keyword>
<name>A0A4Y2VS17_ARAVE</name>
<accession>A0A4Y2VS17</accession>
<sequence length="44" mass="5024">MKTKISQHREDEKILTLEGGANEVWVPHCDGVELYEGDEHGEDE</sequence>